<dbReference type="EMBL" id="JAAXKY010000033">
    <property type="protein sequence ID" value="NMH77939.1"/>
    <property type="molecule type" value="Genomic_DNA"/>
</dbReference>
<dbReference type="Proteomes" id="UP001296706">
    <property type="component" value="Unassembled WGS sequence"/>
</dbReference>
<accession>A0ABX1RE77</accession>
<dbReference type="InterPro" id="IPR010775">
    <property type="entry name" value="DUF1365"/>
</dbReference>
<dbReference type="PANTHER" id="PTHR33973">
    <property type="entry name" value="OS07G0153300 PROTEIN"/>
    <property type="match status" value="1"/>
</dbReference>
<reference evidence="1 2" key="1">
    <citation type="submission" date="2020-04" db="EMBL/GenBank/DDBJ databases">
        <authorList>
            <person name="Klaysubun C."/>
            <person name="Duangmal K."/>
            <person name="Lipun K."/>
        </authorList>
    </citation>
    <scope>NUCLEOTIDE SEQUENCE [LARGE SCALE GENOMIC DNA]</scope>
    <source>
        <strain evidence="1 2">JCM 11839</strain>
    </source>
</reference>
<evidence type="ECO:0000313" key="2">
    <source>
        <dbReference type="Proteomes" id="UP001296706"/>
    </source>
</evidence>
<gene>
    <name evidence="1" type="ORF">HF577_12700</name>
</gene>
<evidence type="ECO:0000313" key="1">
    <source>
        <dbReference type="EMBL" id="NMH77939.1"/>
    </source>
</evidence>
<comment type="caution">
    <text evidence="1">The sequence shown here is derived from an EMBL/GenBank/DDBJ whole genome shotgun (WGS) entry which is preliminary data.</text>
</comment>
<dbReference type="PANTHER" id="PTHR33973:SF4">
    <property type="entry name" value="OS07G0153300 PROTEIN"/>
    <property type="match status" value="1"/>
</dbReference>
<organism evidence="1 2">
    <name type="scientific">Pseudonocardia xinjiangensis</name>
    <dbReference type="NCBI Taxonomy" id="75289"/>
    <lineage>
        <taxon>Bacteria</taxon>
        <taxon>Bacillati</taxon>
        <taxon>Actinomycetota</taxon>
        <taxon>Actinomycetes</taxon>
        <taxon>Pseudonocardiales</taxon>
        <taxon>Pseudonocardiaceae</taxon>
        <taxon>Pseudonocardia</taxon>
    </lineage>
</organism>
<proteinExistence type="predicted"/>
<sequence>MGLPRGRVRRRGAGGHDARSRLVTTTVGRAGTDPAPVVRAPVAVPALYDAEVRHVRRQRLERSFRHGVYLWLVDLDALPALPRWLRPFARFEARDHLGDPQRSIRQNLDAWLARQGVDLRGGQVLMLANARLLGHVFNPITVYWCHRPDGVLDCVVAEVHNTYGERHCYLLHPDAAGRASTAKDFYVSPFLSVDGHYAMHLPVPGERLTVSVSLRQQGSTALTATVVGARRAATAASLVRMLLRRPLVTHRTTALIRRHGIALWLRRLPVVPRPSHHPQEGVQ</sequence>
<keyword evidence="2" id="KW-1185">Reference proteome</keyword>
<protein>
    <submittedName>
        <fullName evidence="1">DUF1365 domain-containing protein</fullName>
    </submittedName>
</protein>
<dbReference type="Pfam" id="PF07103">
    <property type="entry name" value="DUF1365"/>
    <property type="match status" value="1"/>
</dbReference>
<name>A0ABX1RE77_9PSEU</name>